<dbReference type="KEGG" id="tpol:Mal48_34880"/>
<keyword evidence="2" id="KW-1133">Transmembrane helix</keyword>
<evidence type="ECO:0000256" key="2">
    <source>
        <dbReference type="SAM" id="Phobius"/>
    </source>
</evidence>
<name>A0A517QRI8_9PLAN</name>
<sequence>MLHFYQSPNPKHFLNRRSGSASWQTALVAVILCMIGTASFSFAEDKEAKPIPLNKKETVLLDKANNRLLLKGEVCLRQGVLEMLVCGKQTKEHESIISLDAKAAVIHAGLLGLGAMPGRPVQFQPEFSPPQGQQIDVFVIWKDKAGTTHRRPAQEWVRHVTYRYFEASLTNVPAGVKIDPAADDGLRYDSMNQVLLHFGTMSKEKRDEFLAMSENKPYQAAINKMYKESQPRQMKADFVFAGSGFSKLEDGSNYYQAEGGSFICVANFGDAMIDVAIKSSADDSAGRSFEPYTERIPPVDTPVTVELIPRQPEKTEKTDKANKKTTPAPK</sequence>
<keyword evidence="4" id="KW-1185">Reference proteome</keyword>
<organism evidence="3 4">
    <name type="scientific">Thalassoglobus polymorphus</name>
    <dbReference type="NCBI Taxonomy" id="2527994"/>
    <lineage>
        <taxon>Bacteria</taxon>
        <taxon>Pseudomonadati</taxon>
        <taxon>Planctomycetota</taxon>
        <taxon>Planctomycetia</taxon>
        <taxon>Planctomycetales</taxon>
        <taxon>Planctomycetaceae</taxon>
        <taxon>Thalassoglobus</taxon>
    </lineage>
</organism>
<keyword evidence="2" id="KW-0472">Membrane</keyword>
<protein>
    <submittedName>
        <fullName evidence="3">Uncharacterized protein</fullName>
    </submittedName>
</protein>
<gene>
    <name evidence="3" type="ORF">Mal48_34880</name>
</gene>
<dbReference type="NCBIfam" id="NF040466">
    <property type="entry name" value="ydjY_domain"/>
    <property type="match status" value="1"/>
</dbReference>
<evidence type="ECO:0000256" key="1">
    <source>
        <dbReference type="SAM" id="MobiDB-lite"/>
    </source>
</evidence>
<accession>A0A517QRI8</accession>
<evidence type="ECO:0000313" key="3">
    <source>
        <dbReference type="EMBL" id="QDT34228.1"/>
    </source>
</evidence>
<evidence type="ECO:0000313" key="4">
    <source>
        <dbReference type="Proteomes" id="UP000315724"/>
    </source>
</evidence>
<feature type="compositionally biased region" description="Basic and acidic residues" evidence="1">
    <location>
        <begin position="311"/>
        <end position="322"/>
    </location>
</feature>
<reference evidence="3 4" key="1">
    <citation type="submission" date="2019-02" db="EMBL/GenBank/DDBJ databases">
        <title>Deep-cultivation of Planctomycetes and their phenomic and genomic characterization uncovers novel biology.</title>
        <authorList>
            <person name="Wiegand S."/>
            <person name="Jogler M."/>
            <person name="Boedeker C."/>
            <person name="Pinto D."/>
            <person name="Vollmers J."/>
            <person name="Rivas-Marin E."/>
            <person name="Kohn T."/>
            <person name="Peeters S.H."/>
            <person name="Heuer A."/>
            <person name="Rast P."/>
            <person name="Oberbeckmann S."/>
            <person name="Bunk B."/>
            <person name="Jeske O."/>
            <person name="Meyerdierks A."/>
            <person name="Storesund J.E."/>
            <person name="Kallscheuer N."/>
            <person name="Luecker S."/>
            <person name="Lage O.M."/>
            <person name="Pohl T."/>
            <person name="Merkel B.J."/>
            <person name="Hornburger P."/>
            <person name="Mueller R.-W."/>
            <person name="Bruemmer F."/>
            <person name="Labrenz M."/>
            <person name="Spormann A.M."/>
            <person name="Op den Camp H."/>
            <person name="Overmann J."/>
            <person name="Amann R."/>
            <person name="Jetten M.S.M."/>
            <person name="Mascher T."/>
            <person name="Medema M.H."/>
            <person name="Devos D.P."/>
            <person name="Kaster A.-K."/>
            <person name="Ovreas L."/>
            <person name="Rohde M."/>
            <person name="Galperin M.Y."/>
            <person name="Jogler C."/>
        </authorList>
    </citation>
    <scope>NUCLEOTIDE SEQUENCE [LARGE SCALE GENOMIC DNA]</scope>
    <source>
        <strain evidence="3 4">Mal48</strain>
    </source>
</reference>
<dbReference type="Proteomes" id="UP000315724">
    <property type="component" value="Chromosome"/>
</dbReference>
<feature type="transmembrane region" description="Helical" evidence="2">
    <location>
        <begin position="21"/>
        <end position="43"/>
    </location>
</feature>
<dbReference type="RefSeq" id="WP_145201844.1">
    <property type="nucleotide sequence ID" value="NZ_CP036267.1"/>
</dbReference>
<keyword evidence="2" id="KW-0812">Transmembrane</keyword>
<dbReference type="AlphaFoldDB" id="A0A517QRI8"/>
<dbReference type="InterPro" id="IPR047750">
    <property type="entry name" value="YdjY-like"/>
</dbReference>
<dbReference type="OrthoDB" id="247135at2"/>
<dbReference type="EMBL" id="CP036267">
    <property type="protein sequence ID" value="QDT34228.1"/>
    <property type="molecule type" value="Genomic_DNA"/>
</dbReference>
<feature type="region of interest" description="Disordered" evidence="1">
    <location>
        <begin position="283"/>
        <end position="330"/>
    </location>
</feature>
<proteinExistence type="predicted"/>